<protein>
    <submittedName>
        <fullName evidence="5">Uncharacterized protein LOC102200817</fullName>
    </submittedName>
</protein>
<dbReference type="AlphaFoldDB" id="A0A9Y3S8G5"/>
<dbReference type="GeneID" id="102200817"/>
<keyword evidence="3" id="KW-0812">Transmembrane</keyword>
<organism evidence="4 5">
    <name type="scientific">Pundamilia nyererei</name>
    <dbReference type="NCBI Taxonomy" id="303518"/>
    <lineage>
        <taxon>Eukaryota</taxon>
        <taxon>Metazoa</taxon>
        <taxon>Chordata</taxon>
        <taxon>Craniata</taxon>
        <taxon>Vertebrata</taxon>
        <taxon>Euteleostomi</taxon>
        <taxon>Actinopterygii</taxon>
        <taxon>Neopterygii</taxon>
        <taxon>Teleostei</taxon>
        <taxon>Neoteleostei</taxon>
        <taxon>Acanthomorphata</taxon>
        <taxon>Ovalentaria</taxon>
        <taxon>Cichlomorphae</taxon>
        <taxon>Cichliformes</taxon>
        <taxon>Cichlidae</taxon>
        <taxon>African cichlids</taxon>
        <taxon>Pseudocrenilabrinae</taxon>
        <taxon>Haplochromini</taxon>
        <taxon>Pundamilia</taxon>
    </lineage>
</organism>
<keyword evidence="3" id="KW-1133">Transmembrane helix</keyword>
<reference evidence="5" key="1">
    <citation type="submission" date="2025-08" db="UniProtKB">
        <authorList>
            <consortium name="RefSeq"/>
        </authorList>
    </citation>
    <scope>IDENTIFICATION</scope>
</reference>
<dbReference type="RefSeq" id="XP_005752088.1">
    <property type="nucleotide sequence ID" value="XM_005752031.1"/>
</dbReference>
<accession>A0A9Y3S8G5</accession>
<keyword evidence="3" id="KW-0472">Membrane</keyword>
<evidence type="ECO:0000256" key="2">
    <source>
        <dbReference type="SAM" id="MobiDB-lite"/>
    </source>
</evidence>
<evidence type="ECO:0000313" key="4">
    <source>
        <dbReference type="Proteomes" id="UP000695023"/>
    </source>
</evidence>
<evidence type="ECO:0000256" key="1">
    <source>
        <dbReference type="SAM" id="Coils"/>
    </source>
</evidence>
<feature type="region of interest" description="Disordered" evidence="2">
    <location>
        <begin position="1"/>
        <end position="51"/>
    </location>
</feature>
<feature type="compositionally biased region" description="Basic and acidic residues" evidence="2">
    <location>
        <begin position="14"/>
        <end position="33"/>
    </location>
</feature>
<dbReference type="SUPFAM" id="SSF56436">
    <property type="entry name" value="C-type lectin-like"/>
    <property type="match status" value="1"/>
</dbReference>
<proteinExistence type="predicted"/>
<dbReference type="Proteomes" id="UP000695023">
    <property type="component" value="Unplaced"/>
</dbReference>
<evidence type="ECO:0000256" key="3">
    <source>
        <dbReference type="SAM" id="Phobius"/>
    </source>
</evidence>
<evidence type="ECO:0000313" key="5">
    <source>
        <dbReference type="RefSeq" id="XP_005752088.1"/>
    </source>
</evidence>
<dbReference type="InterPro" id="IPR016187">
    <property type="entry name" value="CTDL_fold"/>
</dbReference>
<feature type="coiled-coil region" evidence="1">
    <location>
        <begin position="78"/>
        <end position="105"/>
    </location>
</feature>
<gene>
    <name evidence="5" type="primary">LOC102200817</name>
</gene>
<keyword evidence="4" id="KW-1185">Reference proteome</keyword>
<sequence length="222" mass="24721">MSTGNQHVRYSRGVRADGGEKNKAEIRELEAHATRTGSQKTSRRARKKHSAKRRDVRVIAAVLGTFLLLTLTSTGLRYISVTLQRDELKIKLDELNEEMTRMKSQCSDFENPNITDGWPDFGFPDDRPERNATERGSFTNITEVNNTSNATEKGNGCPPGWVKVGCSCYYEYIIVSALQKSQEDCEKKGGNLIVVNSIEKQRILEGETPKDGLQCGLAIAPP</sequence>
<dbReference type="InterPro" id="IPR016186">
    <property type="entry name" value="C-type_lectin-like/link_sf"/>
</dbReference>
<feature type="compositionally biased region" description="Basic residues" evidence="2">
    <location>
        <begin position="41"/>
        <end position="51"/>
    </location>
</feature>
<name>A0A9Y3S8G5_9CICH</name>
<feature type="transmembrane region" description="Helical" evidence="3">
    <location>
        <begin position="56"/>
        <end position="79"/>
    </location>
</feature>
<keyword evidence="1" id="KW-0175">Coiled coil</keyword>
<dbReference type="Gene3D" id="3.10.100.10">
    <property type="entry name" value="Mannose-Binding Protein A, subunit A"/>
    <property type="match status" value="1"/>
</dbReference>